<name>A0A543IWQ7_9ACTN</name>
<dbReference type="SUPFAM" id="SSF53850">
    <property type="entry name" value="Periplasmic binding protein-like II"/>
    <property type="match status" value="1"/>
</dbReference>
<proteinExistence type="inferred from homology"/>
<dbReference type="GO" id="GO:0046872">
    <property type="term" value="F:metal ion binding"/>
    <property type="evidence" value="ECO:0007669"/>
    <property type="project" value="UniProtKB-KW"/>
</dbReference>
<dbReference type="PROSITE" id="PS51257">
    <property type="entry name" value="PROKAR_LIPOPROTEIN"/>
    <property type="match status" value="1"/>
</dbReference>
<dbReference type="RefSeq" id="WP_142259082.1">
    <property type="nucleotide sequence ID" value="NZ_BMPV01000007.1"/>
</dbReference>
<keyword evidence="2" id="KW-0410">Iron transport</keyword>
<keyword evidence="2" id="KW-0813">Transport</keyword>
<dbReference type="AlphaFoldDB" id="A0A543IWQ7"/>
<dbReference type="PANTHER" id="PTHR30006">
    <property type="entry name" value="THIAMINE-BINDING PERIPLASMIC PROTEIN-RELATED"/>
    <property type="match status" value="1"/>
</dbReference>
<evidence type="ECO:0000313" key="7">
    <source>
        <dbReference type="Proteomes" id="UP000319213"/>
    </source>
</evidence>
<dbReference type="GO" id="GO:0030288">
    <property type="term" value="C:outer membrane-bounded periplasmic space"/>
    <property type="evidence" value="ECO:0007669"/>
    <property type="project" value="TreeGrafter"/>
</dbReference>
<dbReference type="Gene3D" id="3.40.190.10">
    <property type="entry name" value="Periplasmic binding protein-like II"/>
    <property type="match status" value="2"/>
</dbReference>
<sequence>MSVFQRIAAFAVVPILMIALSACGGGSGESDTPSPAGSGAASGAGGTLTVYSGRNENLIAPLIDRLKAATGLDVQVRYGDSAELAAQILEEGDNTRADLFFSQDAGALGALTKAGMLATLPQPILDKVPAAYRAADGTWVGVSGRSRVIVYDPREVEAPPRSVFELTDAKYRGQVGWAPTNASFQSFVTALRVLSGEDRARKWLEDMKANDTKTFPNNNAILDAVDNGEIRLGLINHYYWYEKVAEKGESAVPSKLAFLPGGDPGALVNVAGVGVLKASANAAAAQRAVEFLLGPEAQKYFADETKEYPLVAGVATAPGLPPLDSLNAPDLDLSRLESLEQTLTLLQDVGLV</sequence>
<dbReference type="GO" id="GO:0006826">
    <property type="term" value="P:iron ion transport"/>
    <property type="evidence" value="ECO:0007669"/>
    <property type="project" value="UniProtKB-KW"/>
</dbReference>
<keyword evidence="4" id="KW-0408">Iron</keyword>
<keyword evidence="7" id="KW-1185">Reference proteome</keyword>
<keyword evidence="3 5" id="KW-0732">Signal</keyword>
<dbReference type="CDD" id="cd13543">
    <property type="entry name" value="PBP2_Fbp"/>
    <property type="match status" value="1"/>
</dbReference>
<gene>
    <name evidence="6" type="ORF">FHX40_1690</name>
</gene>
<evidence type="ECO:0000256" key="5">
    <source>
        <dbReference type="SAM" id="SignalP"/>
    </source>
</evidence>
<evidence type="ECO:0000256" key="2">
    <source>
        <dbReference type="ARBA" id="ARBA00022496"/>
    </source>
</evidence>
<dbReference type="PIRSF" id="PIRSF002825">
    <property type="entry name" value="CfbpA"/>
    <property type="match status" value="1"/>
</dbReference>
<keyword evidence="2" id="KW-0406">Ion transport</keyword>
<comment type="caution">
    <text evidence="6">The sequence shown here is derived from an EMBL/GenBank/DDBJ whole genome shotgun (WGS) entry which is preliminary data.</text>
</comment>
<evidence type="ECO:0000256" key="4">
    <source>
        <dbReference type="PIRSR" id="PIRSR002825-1"/>
    </source>
</evidence>
<dbReference type="PANTHER" id="PTHR30006:SF15">
    <property type="entry name" value="IRON-UTILIZATION PERIPLASMIC PROTEIN"/>
    <property type="match status" value="1"/>
</dbReference>
<dbReference type="OrthoDB" id="9769567at2"/>
<keyword evidence="4" id="KW-0479">Metal-binding</keyword>
<accession>A0A543IWQ7</accession>
<organism evidence="6 7">
    <name type="scientific">Thermopolyspora flexuosa</name>
    <dbReference type="NCBI Taxonomy" id="103836"/>
    <lineage>
        <taxon>Bacteria</taxon>
        <taxon>Bacillati</taxon>
        <taxon>Actinomycetota</taxon>
        <taxon>Actinomycetes</taxon>
        <taxon>Streptosporangiales</taxon>
        <taxon>Streptosporangiaceae</taxon>
        <taxon>Thermopolyspora</taxon>
    </lineage>
</organism>
<evidence type="ECO:0000256" key="3">
    <source>
        <dbReference type="ARBA" id="ARBA00022729"/>
    </source>
</evidence>
<feature type="chain" id="PRO_5039665132" evidence="5">
    <location>
        <begin position="25"/>
        <end position="352"/>
    </location>
</feature>
<feature type="signal peptide" evidence="5">
    <location>
        <begin position="1"/>
        <end position="24"/>
    </location>
</feature>
<dbReference type="InterPro" id="IPR026045">
    <property type="entry name" value="Ferric-bd"/>
</dbReference>
<evidence type="ECO:0000256" key="1">
    <source>
        <dbReference type="ARBA" id="ARBA00008520"/>
    </source>
</evidence>
<feature type="binding site" evidence="4">
    <location>
        <position position="238"/>
    </location>
    <ligand>
        <name>Fe cation</name>
        <dbReference type="ChEBI" id="CHEBI:24875"/>
    </ligand>
</feature>
<feature type="binding site" evidence="4">
    <location>
        <position position="239"/>
    </location>
    <ligand>
        <name>Fe cation</name>
        <dbReference type="ChEBI" id="CHEBI:24875"/>
    </ligand>
</feature>
<comment type="similarity">
    <text evidence="1">Belongs to the bacterial solute-binding protein 1 family.</text>
</comment>
<dbReference type="EMBL" id="VFPQ01000001">
    <property type="protein sequence ID" value="TQM75001.1"/>
    <property type="molecule type" value="Genomic_DNA"/>
</dbReference>
<reference evidence="6 7" key="1">
    <citation type="submission" date="2019-06" db="EMBL/GenBank/DDBJ databases">
        <title>Sequencing the genomes of 1000 actinobacteria strains.</title>
        <authorList>
            <person name="Klenk H.-P."/>
        </authorList>
    </citation>
    <scope>NUCLEOTIDE SEQUENCE [LARGE SCALE GENOMIC DNA]</scope>
    <source>
        <strain evidence="6 7">DSM 43186</strain>
    </source>
</reference>
<protein>
    <submittedName>
        <fullName evidence="6">Iron(III) transport system substrate-binding protein</fullName>
    </submittedName>
</protein>
<dbReference type="Proteomes" id="UP000319213">
    <property type="component" value="Unassembled WGS sequence"/>
</dbReference>
<evidence type="ECO:0000313" key="6">
    <source>
        <dbReference type="EMBL" id="TQM75001.1"/>
    </source>
</evidence>
<dbReference type="Pfam" id="PF13343">
    <property type="entry name" value="SBP_bac_6"/>
    <property type="match status" value="1"/>
</dbReference>